<sequence length="467" mass="52136">MAPIPVQKADISETPSQPPQRDDSGSGSAGNLPSPQDRAPLGVGRYLTEGLPGVEAQHYRGTQSFMTAINSQTDQLRSGNAGQYAVFSKVTQHQFEKLERFRDTHCKSLRFLYYENEETLIVKIMPGPAHEVACTQFELELVLKLVKMGLHYELINMRSTTYQGIGCKKEADCAFRPLSSRPHRTDWPTFIVECGVSESIKKLRRDCTWWFENSAAQVKTVLLFAVSEKTKKIHIEQWEMCTEPKCIRTIDIVEADAAGASLRLSFQNLFLREPGKDEVDIIFSTEDLERFAANVWRSTASRPPGGAPTGLTSRASGAGLSSCWESASVLYERLRSKLVTGGHYSPLLISHSPTLLPVFTRPLQFSPMAWRGYRLPPGPVNCLKGPHITCSRPTCGVTMKNQPSKIPVIPIHQSQSVIRLDAKIPVPQGRPFRYWALANTAYVCWPLLAVHLQDSLPSQVHPKVHSR</sequence>
<reference evidence="2 3" key="1">
    <citation type="submission" date="2017-04" db="EMBL/GenBank/DDBJ databases">
        <title>Draft genome sequence of Tuber borchii Vittad., a whitish edible truffle.</title>
        <authorList>
            <consortium name="DOE Joint Genome Institute"/>
            <person name="Murat C."/>
            <person name="Kuo A."/>
            <person name="Barry K.W."/>
            <person name="Clum A."/>
            <person name="Dockter R.B."/>
            <person name="Fauchery L."/>
            <person name="Iotti M."/>
            <person name="Kohler A."/>
            <person name="Labutti K."/>
            <person name="Lindquist E.A."/>
            <person name="Lipzen A."/>
            <person name="Ohm R.A."/>
            <person name="Wang M."/>
            <person name="Grigoriev I.V."/>
            <person name="Zambonelli A."/>
            <person name="Martin F.M."/>
        </authorList>
    </citation>
    <scope>NUCLEOTIDE SEQUENCE [LARGE SCALE GENOMIC DNA]</scope>
    <source>
        <strain evidence="2 3">Tbo3840</strain>
    </source>
</reference>
<organism evidence="2 3">
    <name type="scientific">Tuber borchii</name>
    <name type="common">White truffle</name>
    <dbReference type="NCBI Taxonomy" id="42251"/>
    <lineage>
        <taxon>Eukaryota</taxon>
        <taxon>Fungi</taxon>
        <taxon>Dikarya</taxon>
        <taxon>Ascomycota</taxon>
        <taxon>Pezizomycotina</taxon>
        <taxon>Pezizomycetes</taxon>
        <taxon>Pezizales</taxon>
        <taxon>Tuberaceae</taxon>
        <taxon>Tuber</taxon>
    </lineage>
</organism>
<evidence type="ECO:0000256" key="1">
    <source>
        <dbReference type="SAM" id="MobiDB-lite"/>
    </source>
</evidence>
<dbReference type="AlphaFoldDB" id="A0A2T7A4J8"/>
<feature type="compositionally biased region" description="Polar residues" evidence="1">
    <location>
        <begin position="25"/>
        <end position="34"/>
    </location>
</feature>
<accession>A0A2T7A4J8</accession>
<evidence type="ECO:0000313" key="3">
    <source>
        <dbReference type="Proteomes" id="UP000244722"/>
    </source>
</evidence>
<name>A0A2T7A4J8_TUBBO</name>
<dbReference type="OrthoDB" id="76567at2759"/>
<dbReference type="STRING" id="42251.A0A2T7A4J8"/>
<gene>
    <name evidence="2" type="ORF">B9Z19DRAFT_1017037</name>
</gene>
<dbReference type="Proteomes" id="UP000244722">
    <property type="component" value="Unassembled WGS sequence"/>
</dbReference>
<keyword evidence="3" id="KW-1185">Reference proteome</keyword>
<protein>
    <submittedName>
        <fullName evidence="2">Uncharacterized protein</fullName>
    </submittedName>
</protein>
<comment type="caution">
    <text evidence="2">The sequence shown here is derived from an EMBL/GenBank/DDBJ whole genome shotgun (WGS) entry which is preliminary data.</text>
</comment>
<evidence type="ECO:0000313" key="2">
    <source>
        <dbReference type="EMBL" id="PUU82671.1"/>
    </source>
</evidence>
<proteinExistence type="predicted"/>
<dbReference type="EMBL" id="NESQ01000023">
    <property type="protein sequence ID" value="PUU82671.1"/>
    <property type="molecule type" value="Genomic_DNA"/>
</dbReference>
<feature type="region of interest" description="Disordered" evidence="1">
    <location>
        <begin position="1"/>
        <end position="44"/>
    </location>
</feature>